<accession>A0A919P836</accession>
<dbReference type="Proteomes" id="UP000632740">
    <property type="component" value="Unassembled WGS sequence"/>
</dbReference>
<comment type="caution">
    <text evidence="2">The sequence shown here is derived from an EMBL/GenBank/DDBJ whole genome shotgun (WGS) entry which is preliminary data.</text>
</comment>
<reference evidence="2" key="1">
    <citation type="submission" date="2021-01" db="EMBL/GenBank/DDBJ databases">
        <title>Whole genome shotgun sequence of Cellulomonas chitinilytica NBRC 110799.</title>
        <authorList>
            <person name="Komaki H."/>
            <person name="Tamura T."/>
        </authorList>
    </citation>
    <scope>NUCLEOTIDE SEQUENCE</scope>
    <source>
        <strain evidence="2">NBRC 110799</strain>
    </source>
</reference>
<evidence type="ECO:0000313" key="2">
    <source>
        <dbReference type="EMBL" id="GIG23326.1"/>
    </source>
</evidence>
<feature type="region of interest" description="Disordered" evidence="1">
    <location>
        <begin position="94"/>
        <end position="113"/>
    </location>
</feature>
<name>A0A919P836_9CELL</name>
<proteinExistence type="predicted"/>
<sequence>MALRCSLGSSCGTSGRSVASGKRAREAEARASIVESQAEAIVELNQHLRAGLVAELGVDGPTRTQVSQAVDELLPLGSLQALLRLSDRLRLVEDGTERIPPALPAPEGLSRDE</sequence>
<keyword evidence="3" id="KW-1185">Reference proteome</keyword>
<evidence type="ECO:0000256" key="1">
    <source>
        <dbReference type="SAM" id="MobiDB-lite"/>
    </source>
</evidence>
<dbReference type="EMBL" id="BONK01000018">
    <property type="protein sequence ID" value="GIG23326.1"/>
    <property type="molecule type" value="Genomic_DNA"/>
</dbReference>
<feature type="compositionally biased region" description="Polar residues" evidence="1">
    <location>
        <begin position="7"/>
        <end position="17"/>
    </location>
</feature>
<gene>
    <name evidence="2" type="ORF">Cch01nite_40500</name>
</gene>
<feature type="region of interest" description="Disordered" evidence="1">
    <location>
        <begin position="1"/>
        <end position="23"/>
    </location>
</feature>
<organism evidence="2 3">
    <name type="scientific">Cellulomonas chitinilytica</name>
    <dbReference type="NCBI Taxonomy" id="398759"/>
    <lineage>
        <taxon>Bacteria</taxon>
        <taxon>Bacillati</taxon>
        <taxon>Actinomycetota</taxon>
        <taxon>Actinomycetes</taxon>
        <taxon>Micrococcales</taxon>
        <taxon>Cellulomonadaceae</taxon>
        <taxon>Cellulomonas</taxon>
    </lineage>
</organism>
<dbReference type="AlphaFoldDB" id="A0A919P836"/>
<protein>
    <submittedName>
        <fullName evidence="2">Uncharacterized protein</fullName>
    </submittedName>
</protein>
<evidence type="ECO:0000313" key="3">
    <source>
        <dbReference type="Proteomes" id="UP000632740"/>
    </source>
</evidence>